<sequence>MLDIKIDRLKGLMVERHITHESLSVALGINRSTLSRKLKDGGNKFTIEEIRKMQKFIPLTNQEVIDIFLTEKVALTRQKQPA</sequence>
<dbReference type="RefSeq" id="WP_063485655.1">
    <property type="nucleotide sequence ID" value="NZ_CP016071.1"/>
</dbReference>
<dbReference type="Gene3D" id="1.10.260.40">
    <property type="entry name" value="lambda repressor-like DNA-binding domains"/>
    <property type="match status" value="1"/>
</dbReference>
<dbReference type="InterPro" id="IPR010982">
    <property type="entry name" value="Lambda_DNA-bd_dom_sf"/>
</dbReference>
<accession>A0A192YMF8</accession>
<feature type="domain" description="HTH cro/C1-type" evidence="1">
    <location>
        <begin position="8"/>
        <end position="52"/>
    </location>
</feature>
<dbReference type="PATRIC" id="fig|1590.199.peg.1243"/>
<organism evidence="2 3">
    <name type="scientific">Lactiplantibacillus plantarum</name>
    <name type="common">Lactobacillus plantarum</name>
    <dbReference type="NCBI Taxonomy" id="1590"/>
    <lineage>
        <taxon>Bacteria</taxon>
        <taxon>Bacillati</taxon>
        <taxon>Bacillota</taxon>
        <taxon>Bacilli</taxon>
        <taxon>Lactobacillales</taxon>
        <taxon>Lactobacillaceae</taxon>
        <taxon>Lactiplantibacillus</taxon>
    </lineage>
</organism>
<proteinExistence type="predicted"/>
<evidence type="ECO:0000313" key="2">
    <source>
        <dbReference type="EMBL" id="ODO61313.1"/>
    </source>
</evidence>
<dbReference type="InterPro" id="IPR001387">
    <property type="entry name" value="Cro/C1-type_HTH"/>
</dbReference>
<reference evidence="2 3" key="1">
    <citation type="submission" date="2016-08" db="EMBL/GenBank/DDBJ databases">
        <title>Genome sequencing of Lactobacillus plantarum JSA22, isolated from fermented soybean paste.</title>
        <authorList>
            <person name="Choi H.S."/>
        </authorList>
    </citation>
    <scope>NUCLEOTIDE SEQUENCE [LARGE SCALE GENOMIC DNA]</scope>
    <source>
        <strain evidence="2 3">JSA22</strain>
    </source>
</reference>
<dbReference type="EMBL" id="MCOL01000001">
    <property type="protein sequence ID" value="ODO61313.1"/>
    <property type="molecule type" value="Genomic_DNA"/>
</dbReference>
<dbReference type="SUPFAM" id="SSF47413">
    <property type="entry name" value="lambda repressor-like DNA-binding domains"/>
    <property type="match status" value="1"/>
</dbReference>
<evidence type="ECO:0000259" key="1">
    <source>
        <dbReference type="Pfam" id="PF13443"/>
    </source>
</evidence>
<dbReference type="GO" id="GO:0003677">
    <property type="term" value="F:DNA binding"/>
    <property type="evidence" value="ECO:0007669"/>
    <property type="project" value="InterPro"/>
</dbReference>
<name>A0A192YMF8_LACPN</name>
<dbReference type="AlphaFoldDB" id="A0A192YMF8"/>
<dbReference type="CDD" id="cd00093">
    <property type="entry name" value="HTH_XRE"/>
    <property type="match status" value="1"/>
</dbReference>
<dbReference type="Pfam" id="PF13443">
    <property type="entry name" value="HTH_26"/>
    <property type="match status" value="1"/>
</dbReference>
<gene>
    <name evidence="2" type="ORF">LPJSA22_01288</name>
</gene>
<evidence type="ECO:0000313" key="3">
    <source>
        <dbReference type="Proteomes" id="UP000094892"/>
    </source>
</evidence>
<protein>
    <recommendedName>
        <fullName evidence="1">HTH cro/C1-type domain-containing protein</fullName>
    </recommendedName>
</protein>
<dbReference type="Proteomes" id="UP000094892">
    <property type="component" value="Unassembled WGS sequence"/>
</dbReference>
<comment type="caution">
    <text evidence="2">The sequence shown here is derived from an EMBL/GenBank/DDBJ whole genome shotgun (WGS) entry which is preliminary data.</text>
</comment>